<evidence type="ECO:0000313" key="2">
    <source>
        <dbReference type="Proteomes" id="UP000747542"/>
    </source>
</evidence>
<reference evidence="1" key="1">
    <citation type="journal article" date="2021" name="Sci. Adv.">
        <title>The American lobster genome reveals insights on longevity, neural, and immune adaptations.</title>
        <authorList>
            <person name="Polinski J.M."/>
            <person name="Zimin A.V."/>
            <person name="Clark K.F."/>
            <person name="Kohn A.B."/>
            <person name="Sadowski N."/>
            <person name="Timp W."/>
            <person name="Ptitsyn A."/>
            <person name="Khanna P."/>
            <person name="Romanova D.Y."/>
            <person name="Williams P."/>
            <person name="Greenwood S.J."/>
            <person name="Moroz L.L."/>
            <person name="Walt D.R."/>
            <person name="Bodnar A.G."/>
        </authorList>
    </citation>
    <scope>NUCLEOTIDE SEQUENCE</scope>
    <source>
        <strain evidence="1">GMGI-L3</strain>
    </source>
</reference>
<dbReference type="AlphaFoldDB" id="A0A8J5ND46"/>
<feature type="non-terminal residue" evidence="1">
    <location>
        <position position="68"/>
    </location>
</feature>
<feature type="non-terminal residue" evidence="1">
    <location>
        <position position="1"/>
    </location>
</feature>
<dbReference type="EMBL" id="JAHLQT010001931">
    <property type="protein sequence ID" value="KAG7177622.1"/>
    <property type="molecule type" value="Genomic_DNA"/>
</dbReference>
<keyword evidence="2" id="KW-1185">Reference proteome</keyword>
<protein>
    <submittedName>
        <fullName evidence="1">Uncharacterized protein</fullName>
    </submittedName>
</protein>
<sequence length="68" mass="7756">SPPPRRVLNSVPCLRHLVHQSPVLLFSKHLAHLASSSECDRFQLQKEILNIRTRDKVSFAEARNAVLK</sequence>
<gene>
    <name evidence="1" type="ORF">Hamer_G008266</name>
</gene>
<accession>A0A8J5ND46</accession>
<evidence type="ECO:0000313" key="1">
    <source>
        <dbReference type="EMBL" id="KAG7177622.1"/>
    </source>
</evidence>
<name>A0A8J5ND46_HOMAM</name>
<dbReference type="Proteomes" id="UP000747542">
    <property type="component" value="Unassembled WGS sequence"/>
</dbReference>
<proteinExistence type="predicted"/>
<organism evidence="1 2">
    <name type="scientific">Homarus americanus</name>
    <name type="common">American lobster</name>
    <dbReference type="NCBI Taxonomy" id="6706"/>
    <lineage>
        <taxon>Eukaryota</taxon>
        <taxon>Metazoa</taxon>
        <taxon>Ecdysozoa</taxon>
        <taxon>Arthropoda</taxon>
        <taxon>Crustacea</taxon>
        <taxon>Multicrustacea</taxon>
        <taxon>Malacostraca</taxon>
        <taxon>Eumalacostraca</taxon>
        <taxon>Eucarida</taxon>
        <taxon>Decapoda</taxon>
        <taxon>Pleocyemata</taxon>
        <taxon>Astacidea</taxon>
        <taxon>Nephropoidea</taxon>
        <taxon>Nephropidae</taxon>
        <taxon>Homarus</taxon>
    </lineage>
</organism>
<comment type="caution">
    <text evidence="1">The sequence shown here is derived from an EMBL/GenBank/DDBJ whole genome shotgun (WGS) entry which is preliminary data.</text>
</comment>